<gene>
    <name evidence="2" type="ORF">GCM10009762_17600</name>
</gene>
<dbReference type="InterPro" id="IPR016181">
    <property type="entry name" value="Acyl_CoA_acyltransferase"/>
</dbReference>
<feature type="domain" description="N-acetyltransferase" evidence="1">
    <location>
        <begin position="127"/>
        <end position="274"/>
    </location>
</feature>
<dbReference type="Proteomes" id="UP001501288">
    <property type="component" value="Unassembled WGS sequence"/>
</dbReference>
<sequence length="274" mass="30605">MLRERLIAMYDAQLRGDPEMYDAPTVTTIGPVFVGTFPVRRRCFVTYPPFAMAGSEVDDLIEEVIAHAVAHRCVDHIKWKLREHDPVPELLQRLREHGFIVDETETVLAGRVEDVIGCDPGVPDGYTTERAVTELALRQAERLAGQVFGDSPQRIREQEDELIERCRDAPESFEMWLARDAEGSVACSGRVDFVDGTDFAGLWGGACDRAHRGRGLYRALVGQRARSAQARGKRYIQVDCSEDSRPILERAGLIPITTVTAVIWNCDPKTSHVG</sequence>
<protein>
    <submittedName>
        <fullName evidence="2">GNAT family N-acetyltransferase</fullName>
    </submittedName>
</protein>
<accession>A0ABN2BRI7</accession>
<evidence type="ECO:0000313" key="3">
    <source>
        <dbReference type="Proteomes" id="UP001501288"/>
    </source>
</evidence>
<comment type="caution">
    <text evidence="2">The sequence shown here is derived from an EMBL/GenBank/DDBJ whole genome shotgun (WGS) entry which is preliminary data.</text>
</comment>
<proteinExistence type="predicted"/>
<evidence type="ECO:0000313" key="2">
    <source>
        <dbReference type="EMBL" id="GAA1544712.1"/>
    </source>
</evidence>
<dbReference type="EMBL" id="BAAANV010000037">
    <property type="protein sequence ID" value="GAA1544712.1"/>
    <property type="molecule type" value="Genomic_DNA"/>
</dbReference>
<dbReference type="RefSeq" id="WP_346030364.1">
    <property type="nucleotide sequence ID" value="NZ_BAAANV010000037.1"/>
</dbReference>
<dbReference type="Gene3D" id="3.40.630.30">
    <property type="match status" value="1"/>
</dbReference>
<evidence type="ECO:0000259" key="1">
    <source>
        <dbReference type="PROSITE" id="PS51186"/>
    </source>
</evidence>
<dbReference type="PROSITE" id="PS51186">
    <property type="entry name" value="GNAT"/>
    <property type="match status" value="1"/>
</dbReference>
<keyword evidence="3" id="KW-1185">Reference proteome</keyword>
<organism evidence="2 3">
    <name type="scientific">Dermacoccus barathri</name>
    <dbReference type="NCBI Taxonomy" id="322601"/>
    <lineage>
        <taxon>Bacteria</taxon>
        <taxon>Bacillati</taxon>
        <taxon>Actinomycetota</taxon>
        <taxon>Actinomycetes</taxon>
        <taxon>Micrococcales</taxon>
        <taxon>Dermacoccaceae</taxon>
        <taxon>Dermacoccus</taxon>
    </lineage>
</organism>
<name>A0ABN2BRI7_9MICO</name>
<reference evidence="2 3" key="1">
    <citation type="journal article" date="2019" name="Int. J. Syst. Evol. Microbiol.">
        <title>The Global Catalogue of Microorganisms (GCM) 10K type strain sequencing project: providing services to taxonomists for standard genome sequencing and annotation.</title>
        <authorList>
            <consortium name="The Broad Institute Genomics Platform"/>
            <consortium name="The Broad Institute Genome Sequencing Center for Infectious Disease"/>
            <person name="Wu L."/>
            <person name="Ma J."/>
        </authorList>
    </citation>
    <scope>NUCLEOTIDE SEQUENCE [LARGE SCALE GENOMIC DNA]</scope>
    <source>
        <strain evidence="2 3">JCM 14588</strain>
    </source>
</reference>
<dbReference type="InterPro" id="IPR000182">
    <property type="entry name" value="GNAT_dom"/>
</dbReference>
<dbReference type="SUPFAM" id="SSF55729">
    <property type="entry name" value="Acyl-CoA N-acyltransferases (Nat)"/>
    <property type="match status" value="1"/>
</dbReference>